<evidence type="ECO:0000313" key="3">
    <source>
        <dbReference type="EMBL" id="TQE04865.1"/>
    </source>
</evidence>
<evidence type="ECO:0000256" key="1">
    <source>
        <dbReference type="ARBA" id="ARBA00022737"/>
    </source>
</evidence>
<sequence>MRLLVGNALIAMYGKCGSVEDAAKVFEIMPEKNLVSWNSTICGFSENGLDHESYSLLGKILEGEEALVPDVAMLVTVLPLCAGNREVNIGMMIHSLVVKLGLNQELMVNNALTITFMI</sequence>
<dbReference type="Pfam" id="PF01535">
    <property type="entry name" value="PPR"/>
    <property type="match status" value="2"/>
</dbReference>
<dbReference type="EMBL" id="VIEB01000133">
    <property type="protein sequence ID" value="TQE04865.1"/>
    <property type="molecule type" value="Genomic_DNA"/>
</dbReference>
<dbReference type="GO" id="GO:0003723">
    <property type="term" value="F:RNA binding"/>
    <property type="evidence" value="ECO:0007669"/>
    <property type="project" value="InterPro"/>
</dbReference>
<keyword evidence="1" id="KW-0677">Repeat</keyword>
<organism evidence="3 4">
    <name type="scientific">Malus baccata</name>
    <name type="common">Siberian crab apple</name>
    <name type="synonym">Pyrus baccata</name>
    <dbReference type="NCBI Taxonomy" id="106549"/>
    <lineage>
        <taxon>Eukaryota</taxon>
        <taxon>Viridiplantae</taxon>
        <taxon>Streptophyta</taxon>
        <taxon>Embryophyta</taxon>
        <taxon>Tracheophyta</taxon>
        <taxon>Spermatophyta</taxon>
        <taxon>Magnoliopsida</taxon>
        <taxon>eudicotyledons</taxon>
        <taxon>Gunneridae</taxon>
        <taxon>Pentapetalae</taxon>
        <taxon>rosids</taxon>
        <taxon>fabids</taxon>
        <taxon>Rosales</taxon>
        <taxon>Rosaceae</taxon>
        <taxon>Amygdaloideae</taxon>
        <taxon>Maleae</taxon>
        <taxon>Malus</taxon>
    </lineage>
</organism>
<dbReference type="PROSITE" id="PS51375">
    <property type="entry name" value="PPR"/>
    <property type="match status" value="1"/>
</dbReference>
<dbReference type="InterPro" id="IPR046960">
    <property type="entry name" value="PPR_At4g14850-like_plant"/>
</dbReference>
<keyword evidence="4" id="KW-1185">Reference proteome</keyword>
<evidence type="ECO:0000313" key="4">
    <source>
        <dbReference type="Proteomes" id="UP000315295"/>
    </source>
</evidence>
<dbReference type="InterPro" id="IPR002885">
    <property type="entry name" value="PPR_rpt"/>
</dbReference>
<dbReference type="InterPro" id="IPR011990">
    <property type="entry name" value="TPR-like_helical_dom_sf"/>
</dbReference>
<dbReference type="NCBIfam" id="TIGR00756">
    <property type="entry name" value="PPR"/>
    <property type="match status" value="1"/>
</dbReference>
<evidence type="ECO:0008006" key="5">
    <source>
        <dbReference type="Google" id="ProtNLM"/>
    </source>
</evidence>
<feature type="repeat" description="PPR" evidence="2">
    <location>
        <begin position="2"/>
        <end position="36"/>
    </location>
</feature>
<proteinExistence type="predicted"/>
<dbReference type="GO" id="GO:0009451">
    <property type="term" value="P:RNA modification"/>
    <property type="evidence" value="ECO:0007669"/>
    <property type="project" value="InterPro"/>
</dbReference>
<dbReference type="Proteomes" id="UP000315295">
    <property type="component" value="Unassembled WGS sequence"/>
</dbReference>
<dbReference type="AlphaFoldDB" id="A0A540N1G5"/>
<name>A0A540N1G5_MALBA</name>
<evidence type="ECO:0000256" key="2">
    <source>
        <dbReference type="PROSITE-ProRule" id="PRU00708"/>
    </source>
</evidence>
<dbReference type="Gene3D" id="1.25.40.10">
    <property type="entry name" value="Tetratricopeptide repeat domain"/>
    <property type="match status" value="1"/>
</dbReference>
<dbReference type="STRING" id="106549.A0A540N1G5"/>
<dbReference type="PANTHER" id="PTHR24015">
    <property type="entry name" value="OS07G0578800 PROTEIN-RELATED"/>
    <property type="match status" value="1"/>
</dbReference>
<protein>
    <recommendedName>
        <fullName evidence="5">Pentatricopeptide repeat-containing protein</fullName>
    </recommendedName>
</protein>
<gene>
    <name evidence="3" type="ORF">C1H46_009579</name>
</gene>
<reference evidence="3 4" key="1">
    <citation type="journal article" date="2019" name="G3 (Bethesda)">
        <title>Sequencing of a Wild Apple (Malus baccata) Genome Unravels the Differences Between Cultivated and Wild Apple Species Regarding Disease Resistance and Cold Tolerance.</title>
        <authorList>
            <person name="Chen X."/>
        </authorList>
    </citation>
    <scope>NUCLEOTIDE SEQUENCE [LARGE SCALE GENOMIC DNA]</scope>
    <source>
        <strain evidence="4">cv. Shandingzi</strain>
        <tissue evidence="3">Leaves</tissue>
    </source>
</reference>
<comment type="caution">
    <text evidence="3">The sequence shown here is derived from an EMBL/GenBank/DDBJ whole genome shotgun (WGS) entry which is preliminary data.</text>
</comment>
<accession>A0A540N1G5</accession>